<feature type="region of interest" description="Disordered" evidence="1">
    <location>
        <begin position="192"/>
        <end position="292"/>
    </location>
</feature>
<proteinExistence type="predicted"/>
<gene>
    <name evidence="2" type="ORF">KP509_14G078600</name>
</gene>
<feature type="region of interest" description="Disordered" evidence="1">
    <location>
        <begin position="77"/>
        <end position="99"/>
    </location>
</feature>
<evidence type="ECO:0000256" key="1">
    <source>
        <dbReference type="SAM" id="MobiDB-lite"/>
    </source>
</evidence>
<evidence type="ECO:0000313" key="2">
    <source>
        <dbReference type="EMBL" id="KAH7416169.1"/>
    </source>
</evidence>
<feature type="region of interest" description="Disordered" evidence="1">
    <location>
        <begin position="611"/>
        <end position="631"/>
    </location>
</feature>
<feature type="compositionally biased region" description="Basic residues" evidence="1">
    <location>
        <begin position="611"/>
        <end position="621"/>
    </location>
</feature>
<sequence>MKTRSQTRSDRAVPVDRRKCDGSAGSDSARGNKQRKIAATCELNNASTVLEAGSASNLHGEILPGVLATDELEDAGRTSRAKSKRHFNGRAVDVPSRASQSPVALKKGILPNLCVEELFSNSDEQRGTQVQGVSVDPSTSLYSQSTDEVESCGNLALQDHGTQPFPYQNRFSIIQHFQWSSHIEETTDPLLEYTGVPNESDEGHQNEPTPTAQSKGRGNHSRSSRKKMQILFGSTAVQHNQSPSQIEETTVPLPEYRGVSNESDECCQNEPNPTAQSKGGEPHSRSSRKKMKFLPSANRTCKMKSGSQSQSNLAKPNQVSLFQLQMEENQHTCEDLFDPFRNLHTQGKSDLELQSTLPCQGNDVQAVAVSLHEQSSPAEHNGAASQIRQTAVSSQELINVHAQTDKGCQNEVASDLNHGGVEEDVQASRKKKRVVSLNDKSSRKKLPKRLHSDLAKQKCASLSQYATEECQQIIQNKFGVCNGMHVEEIVGLEQCRTLSSEHNTLKPLQEESCEQNIVNSFQRSESSNRAYRNAAQSLNLAGVHLQAEVYDREKVSLIHEDDQAIECLQSSNDVNQISPLDNHSHKNKSCTRSHEDSGVQDQLCLCQQSHKKRQRMKKHGKVSSETSKRKLRRPSIKYINATKSRWKQLAQTILSSKASLEGAIPNDELRVAVSRYGFSQDILNARDQSGNLDNSQSHMMRGRLPKKRKVSPKNNNILGSAKQSVSLKRGQAMSRQRQRLLGWMTTWLTQANFLEVCVCLYLTHGQ</sequence>
<feature type="compositionally biased region" description="Polar residues" evidence="1">
    <location>
        <begin position="206"/>
        <end position="216"/>
    </location>
</feature>
<organism evidence="2 3">
    <name type="scientific">Ceratopteris richardii</name>
    <name type="common">Triangle waterfern</name>
    <dbReference type="NCBI Taxonomy" id="49495"/>
    <lineage>
        <taxon>Eukaryota</taxon>
        <taxon>Viridiplantae</taxon>
        <taxon>Streptophyta</taxon>
        <taxon>Embryophyta</taxon>
        <taxon>Tracheophyta</taxon>
        <taxon>Polypodiopsida</taxon>
        <taxon>Polypodiidae</taxon>
        <taxon>Polypodiales</taxon>
        <taxon>Pteridineae</taxon>
        <taxon>Pteridaceae</taxon>
        <taxon>Parkerioideae</taxon>
        <taxon>Ceratopteris</taxon>
    </lineage>
</organism>
<name>A0A8T2TB61_CERRI</name>
<evidence type="ECO:0000313" key="3">
    <source>
        <dbReference type="Proteomes" id="UP000825935"/>
    </source>
</evidence>
<feature type="compositionally biased region" description="Basic residues" evidence="1">
    <location>
        <begin position="79"/>
        <end position="88"/>
    </location>
</feature>
<feature type="compositionally biased region" description="Basic and acidic residues" evidence="1">
    <location>
        <begin position="7"/>
        <end position="21"/>
    </location>
</feature>
<reference evidence="2" key="1">
    <citation type="submission" date="2021-08" db="EMBL/GenBank/DDBJ databases">
        <title>WGS assembly of Ceratopteris richardii.</title>
        <authorList>
            <person name="Marchant D.B."/>
            <person name="Chen G."/>
            <person name="Jenkins J."/>
            <person name="Shu S."/>
            <person name="Leebens-Mack J."/>
            <person name="Grimwood J."/>
            <person name="Schmutz J."/>
            <person name="Soltis P."/>
            <person name="Soltis D."/>
            <person name="Chen Z.-H."/>
        </authorList>
    </citation>
    <scope>NUCLEOTIDE SEQUENCE</scope>
    <source>
        <strain evidence="2">Whitten #5841</strain>
        <tissue evidence="2">Leaf</tissue>
    </source>
</reference>
<feature type="compositionally biased region" description="Basic residues" evidence="1">
    <location>
        <begin position="217"/>
        <end position="228"/>
    </location>
</feature>
<dbReference type="Proteomes" id="UP000825935">
    <property type="component" value="Chromosome 14"/>
</dbReference>
<accession>A0A8T2TB61</accession>
<feature type="region of interest" description="Disordered" evidence="1">
    <location>
        <begin position="417"/>
        <end position="448"/>
    </location>
</feature>
<dbReference type="AlphaFoldDB" id="A0A8T2TB61"/>
<feature type="region of interest" description="Disordered" evidence="1">
    <location>
        <begin position="1"/>
        <end position="34"/>
    </location>
</feature>
<protein>
    <submittedName>
        <fullName evidence="2">Uncharacterized protein</fullName>
    </submittedName>
</protein>
<feature type="compositionally biased region" description="Polar residues" evidence="1">
    <location>
        <begin position="235"/>
        <end position="248"/>
    </location>
</feature>
<dbReference type="EMBL" id="CM035419">
    <property type="protein sequence ID" value="KAH7416169.1"/>
    <property type="molecule type" value="Genomic_DNA"/>
</dbReference>
<keyword evidence="3" id="KW-1185">Reference proteome</keyword>
<comment type="caution">
    <text evidence="2">The sequence shown here is derived from an EMBL/GenBank/DDBJ whole genome shotgun (WGS) entry which is preliminary data.</text>
</comment>